<reference evidence="7 8" key="1">
    <citation type="submission" date="2024-08" db="EMBL/GenBank/DDBJ databases">
        <title>Whole-genome sequencing of halo(alkali)philic microorganisms from hypersaline lakes.</title>
        <authorList>
            <person name="Sorokin D.Y."/>
            <person name="Merkel A.Y."/>
            <person name="Messina E."/>
            <person name="Yakimov M."/>
        </authorList>
    </citation>
    <scope>NUCLEOTIDE SEQUENCE [LARGE SCALE GENOMIC DNA]</scope>
    <source>
        <strain evidence="7 8">Cl-TMA</strain>
    </source>
</reference>
<evidence type="ECO:0000256" key="3">
    <source>
        <dbReference type="ARBA" id="ARBA00023004"/>
    </source>
</evidence>
<dbReference type="PANTHER" id="PTHR33751">
    <property type="entry name" value="CBB3-TYPE CYTOCHROME C OXIDASE SUBUNIT FIXP"/>
    <property type="match status" value="1"/>
</dbReference>
<feature type="signal peptide" evidence="5">
    <location>
        <begin position="1"/>
        <end position="29"/>
    </location>
</feature>
<evidence type="ECO:0000256" key="2">
    <source>
        <dbReference type="ARBA" id="ARBA00022723"/>
    </source>
</evidence>
<evidence type="ECO:0000313" key="7">
    <source>
        <dbReference type="EMBL" id="MFA9462195.1"/>
    </source>
</evidence>
<comment type="caution">
    <text evidence="7">The sequence shown here is derived from an EMBL/GenBank/DDBJ whole genome shotgun (WGS) entry which is preliminary data.</text>
</comment>
<dbReference type="InterPro" id="IPR050597">
    <property type="entry name" value="Cytochrome_c_Oxidase_Subunit"/>
</dbReference>
<evidence type="ECO:0000256" key="4">
    <source>
        <dbReference type="PROSITE-ProRule" id="PRU00433"/>
    </source>
</evidence>
<dbReference type="InterPro" id="IPR036909">
    <property type="entry name" value="Cyt_c-like_dom_sf"/>
</dbReference>
<evidence type="ECO:0000256" key="1">
    <source>
        <dbReference type="ARBA" id="ARBA00022617"/>
    </source>
</evidence>
<feature type="chain" id="PRO_5045808260" evidence="5">
    <location>
        <begin position="30"/>
        <end position="177"/>
    </location>
</feature>
<protein>
    <submittedName>
        <fullName evidence="7">Cytochrome c(L), periplasmic</fullName>
    </submittedName>
</protein>
<dbReference type="EMBL" id="JBGUAW010000011">
    <property type="protein sequence ID" value="MFA9462195.1"/>
    <property type="molecule type" value="Genomic_DNA"/>
</dbReference>
<dbReference type="InterPro" id="IPR009153">
    <property type="entry name" value="Cyt_cL"/>
</dbReference>
<dbReference type="PROSITE" id="PS51007">
    <property type="entry name" value="CYTC"/>
    <property type="match status" value="1"/>
</dbReference>
<dbReference type="Pfam" id="PF13442">
    <property type="entry name" value="Cytochrome_CBB3"/>
    <property type="match status" value="1"/>
</dbReference>
<evidence type="ECO:0000256" key="5">
    <source>
        <dbReference type="SAM" id="SignalP"/>
    </source>
</evidence>
<dbReference type="NCBIfam" id="TIGR03872">
    <property type="entry name" value="cytochrome_MoxG"/>
    <property type="match status" value="1"/>
</dbReference>
<gene>
    <name evidence="7" type="primary">moxG</name>
    <name evidence="7" type="ORF">ACERLL_15360</name>
</gene>
<evidence type="ECO:0000313" key="8">
    <source>
        <dbReference type="Proteomes" id="UP001575181"/>
    </source>
</evidence>
<name>A0ABV4U037_9GAMM</name>
<dbReference type="PIRSF" id="PIRSF000008">
    <property type="entry name" value="Cytochrome_c551i"/>
    <property type="match status" value="1"/>
</dbReference>
<sequence length="177" mass="19489">MRQSKRTRLLSGVFLASVSLALLSSPVLAKEIFRNTVTGQPLDLSKAEVGKNPEAVKKFEQTGHNPLNGNEQAIEKGERNFLTACSGCHGHHAKGKIGPSLVDDYWTYTTNATDAGLFATIFGGARAQMGPHYSTLTRTEMLQTMAYIRSIYEGKASEAEWLTSKEREALREKRGNQ</sequence>
<dbReference type="SUPFAM" id="SSF46626">
    <property type="entry name" value="Cytochrome c"/>
    <property type="match status" value="1"/>
</dbReference>
<dbReference type="InterPro" id="IPR009056">
    <property type="entry name" value="Cyt_c-like_dom"/>
</dbReference>
<keyword evidence="3 4" id="KW-0408">Iron</keyword>
<accession>A0ABV4U037</accession>
<dbReference type="PANTHER" id="PTHR33751:SF1">
    <property type="entry name" value="CBB3-TYPE CYTOCHROME C OXIDASE SUBUNIT FIXP"/>
    <property type="match status" value="1"/>
</dbReference>
<keyword evidence="1 4" id="KW-0349">Heme</keyword>
<keyword evidence="2 4" id="KW-0479">Metal-binding</keyword>
<keyword evidence="5" id="KW-0732">Signal</keyword>
<dbReference type="Proteomes" id="UP001575181">
    <property type="component" value="Unassembled WGS sequence"/>
</dbReference>
<organism evidence="7 8">
    <name type="scientific">Thiohalorhabdus methylotrophus</name>
    <dbReference type="NCBI Taxonomy" id="3242694"/>
    <lineage>
        <taxon>Bacteria</taxon>
        <taxon>Pseudomonadati</taxon>
        <taxon>Pseudomonadota</taxon>
        <taxon>Gammaproteobacteria</taxon>
        <taxon>Thiohalorhabdales</taxon>
        <taxon>Thiohalorhabdaceae</taxon>
        <taxon>Thiohalorhabdus</taxon>
    </lineage>
</organism>
<keyword evidence="8" id="KW-1185">Reference proteome</keyword>
<evidence type="ECO:0000259" key="6">
    <source>
        <dbReference type="PROSITE" id="PS51007"/>
    </source>
</evidence>
<dbReference type="RefSeq" id="WP_373656982.1">
    <property type="nucleotide sequence ID" value="NZ_JBGUAW010000011.1"/>
</dbReference>
<feature type="domain" description="Cytochrome c" evidence="6">
    <location>
        <begin position="72"/>
        <end position="152"/>
    </location>
</feature>
<dbReference type="Gene3D" id="1.10.760.10">
    <property type="entry name" value="Cytochrome c-like domain"/>
    <property type="match status" value="1"/>
</dbReference>
<proteinExistence type="predicted"/>